<evidence type="ECO:0000313" key="6">
    <source>
        <dbReference type="EMBL" id="KFD56215.1"/>
    </source>
</evidence>
<dbReference type="PANTHER" id="PTHR10083:SF374">
    <property type="entry name" value="BPTI_KUNITZ INHIBITOR DOMAIN-CONTAINING PROTEIN"/>
    <property type="match status" value="1"/>
</dbReference>
<dbReference type="CDD" id="cd00109">
    <property type="entry name" value="Kunitz-type"/>
    <property type="match status" value="1"/>
</dbReference>
<dbReference type="EMBL" id="KL363195">
    <property type="protein sequence ID" value="KFD56215.1"/>
    <property type="molecule type" value="Genomic_DNA"/>
</dbReference>
<protein>
    <recommendedName>
        <fullName evidence="5">BPTI/Kunitz inhibitor domain-containing protein</fullName>
    </recommendedName>
</protein>
<evidence type="ECO:0000256" key="1">
    <source>
        <dbReference type="ARBA" id="ARBA00022690"/>
    </source>
</evidence>
<proteinExistence type="predicted"/>
<dbReference type="Proteomes" id="UP000030764">
    <property type="component" value="Unassembled WGS sequence"/>
</dbReference>
<dbReference type="SMART" id="SM00131">
    <property type="entry name" value="KU"/>
    <property type="match status" value="1"/>
</dbReference>
<feature type="non-terminal residue" evidence="6">
    <location>
        <position position="124"/>
    </location>
</feature>
<dbReference type="SUPFAM" id="SSF57362">
    <property type="entry name" value="BPTI-like"/>
    <property type="match status" value="1"/>
</dbReference>
<dbReference type="InterPro" id="IPR036880">
    <property type="entry name" value="Kunitz_BPTI_sf"/>
</dbReference>
<dbReference type="GO" id="GO:0004867">
    <property type="term" value="F:serine-type endopeptidase inhibitor activity"/>
    <property type="evidence" value="ECO:0007669"/>
    <property type="project" value="UniProtKB-KW"/>
</dbReference>
<feature type="domain" description="BPTI/Kunitz inhibitor" evidence="5">
    <location>
        <begin position="42"/>
        <end position="90"/>
    </location>
</feature>
<dbReference type="GO" id="GO:0005615">
    <property type="term" value="C:extracellular space"/>
    <property type="evidence" value="ECO:0007669"/>
    <property type="project" value="TreeGrafter"/>
</dbReference>
<dbReference type="InterPro" id="IPR050098">
    <property type="entry name" value="TFPI/VKTCI-like"/>
</dbReference>
<dbReference type="PANTHER" id="PTHR10083">
    <property type="entry name" value="KUNITZ-TYPE PROTEASE INHIBITOR-RELATED"/>
    <property type="match status" value="1"/>
</dbReference>
<organism evidence="6 7">
    <name type="scientific">Trichuris suis</name>
    <name type="common">pig whipworm</name>
    <dbReference type="NCBI Taxonomy" id="68888"/>
    <lineage>
        <taxon>Eukaryota</taxon>
        <taxon>Metazoa</taxon>
        <taxon>Ecdysozoa</taxon>
        <taxon>Nematoda</taxon>
        <taxon>Enoplea</taxon>
        <taxon>Dorylaimia</taxon>
        <taxon>Trichinellida</taxon>
        <taxon>Trichuridae</taxon>
        <taxon>Trichuris</taxon>
    </lineage>
</organism>
<dbReference type="OrthoDB" id="5950222at2759"/>
<sequence>MKTLSLLLFILLAANIAHGRSHAKSRKRESKNADSAPVGDVCSLPVEGGLCKEASGKWYFDSEKAVCVMLIFGGCEEGGFDSEKDCQKRCANGAKAKARKPVQQSKDRRPNEPVIAGITWTVLG</sequence>
<dbReference type="AlphaFoldDB" id="A0A085MG69"/>
<evidence type="ECO:0000256" key="2">
    <source>
        <dbReference type="ARBA" id="ARBA00022900"/>
    </source>
</evidence>
<dbReference type="PROSITE" id="PS50279">
    <property type="entry name" value="BPTI_KUNITZ_2"/>
    <property type="match status" value="1"/>
</dbReference>
<evidence type="ECO:0000256" key="3">
    <source>
        <dbReference type="ARBA" id="ARBA00023157"/>
    </source>
</evidence>
<evidence type="ECO:0000256" key="4">
    <source>
        <dbReference type="SAM" id="SignalP"/>
    </source>
</evidence>
<accession>A0A085MG69</accession>
<gene>
    <name evidence="6" type="ORF">M513_02993</name>
</gene>
<keyword evidence="4" id="KW-0732">Signal</keyword>
<keyword evidence="3" id="KW-1015">Disulfide bond</keyword>
<dbReference type="Pfam" id="PF00014">
    <property type="entry name" value="Kunitz_BPTI"/>
    <property type="match status" value="1"/>
</dbReference>
<keyword evidence="1" id="KW-0646">Protease inhibitor</keyword>
<dbReference type="Gene3D" id="4.10.410.10">
    <property type="entry name" value="Pancreatic trypsin inhibitor Kunitz domain"/>
    <property type="match status" value="1"/>
</dbReference>
<keyword evidence="7" id="KW-1185">Reference proteome</keyword>
<feature type="chain" id="PRO_5001795292" description="BPTI/Kunitz inhibitor domain-containing protein" evidence="4">
    <location>
        <begin position="20"/>
        <end position="124"/>
    </location>
</feature>
<evidence type="ECO:0000313" key="7">
    <source>
        <dbReference type="Proteomes" id="UP000030764"/>
    </source>
</evidence>
<evidence type="ECO:0000259" key="5">
    <source>
        <dbReference type="PROSITE" id="PS50279"/>
    </source>
</evidence>
<feature type="signal peptide" evidence="4">
    <location>
        <begin position="1"/>
        <end position="19"/>
    </location>
</feature>
<dbReference type="InterPro" id="IPR002223">
    <property type="entry name" value="Kunitz_BPTI"/>
</dbReference>
<keyword evidence="2" id="KW-0722">Serine protease inhibitor</keyword>
<reference evidence="6 7" key="1">
    <citation type="journal article" date="2014" name="Nat. Genet.">
        <title>Genome and transcriptome of the porcine whipworm Trichuris suis.</title>
        <authorList>
            <person name="Jex A.R."/>
            <person name="Nejsum P."/>
            <person name="Schwarz E.M."/>
            <person name="Hu L."/>
            <person name="Young N.D."/>
            <person name="Hall R.S."/>
            <person name="Korhonen P.K."/>
            <person name="Liao S."/>
            <person name="Thamsborg S."/>
            <person name="Xia J."/>
            <person name="Xu P."/>
            <person name="Wang S."/>
            <person name="Scheerlinck J.P."/>
            <person name="Hofmann A."/>
            <person name="Sternberg P.W."/>
            <person name="Wang J."/>
            <person name="Gasser R.B."/>
        </authorList>
    </citation>
    <scope>NUCLEOTIDE SEQUENCE [LARGE SCALE GENOMIC DNA]</scope>
    <source>
        <strain evidence="6">DCEP-RM93M</strain>
    </source>
</reference>
<name>A0A085MG69_9BILA</name>